<dbReference type="PANTHER" id="PTHR30435">
    <property type="entry name" value="FLAGELLAR PROTEIN"/>
    <property type="match status" value="1"/>
</dbReference>
<dbReference type="PANTHER" id="PTHR30435:SF12">
    <property type="entry name" value="FLAGELLAR BASAL BODY ROD PROTEIN FLGB"/>
    <property type="match status" value="1"/>
</dbReference>
<keyword evidence="8" id="KW-1185">Reference proteome</keyword>
<comment type="subcellular location">
    <subcellularLocation>
        <location evidence="1 6">Bacterial flagellum basal body</location>
    </subcellularLocation>
</comment>
<dbReference type="NCBIfam" id="TIGR01396">
    <property type="entry name" value="FlgB"/>
    <property type="match status" value="1"/>
</dbReference>
<evidence type="ECO:0000256" key="4">
    <source>
        <dbReference type="ARBA" id="ARBA00023143"/>
    </source>
</evidence>
<comment type="similarity">
    <text evidence="2 6">Belongs to the flagella basal body rod proteins family.</text>
</comment>
<dbReference type="GO" id="GO:0030694">
    <property type="term" value="C:bacterial-type flagellum basal body, rod"/>
    <property type="evidence" value="ECO:0007669"/>
    <property type="project" value="InterPro"/>
</dbReference>
<name>B5Y7D3_COPPD</name>
<evidence type="ECO:0000256" key="6">
    <source>
        <dbReference type="PIRNR" id="PIRNR002889"/>
    </source>
</evidence>
<evidence type="ECO:0000313" key="8">
    <source>
        <dbReference type="Proteomes" id="UP000001732"/>
    </source>
</evidence>
<evidence type="ECO:0000256" key="2">
    <source>
        <dbReference type="ARBA" id="ARBA00009677"/>
    </source>
</evidence>
<dbReference type="KEGG" id="cpo:COPRO5265_0313"/>
<protein>
    <recommendedName>
        <fullName evidence="3 6">Flagellar basal body rod protein FlgB</fullName>
    </recommendedName>
</protein>
<proteinExistence type="inferred from homology"/>
<dbReference type="HOGENOM" id="CLU_125463_3_2_9"/>
<keyword evidence="7" id="KW-0966">Cell projection</keyword>
<dbReference type="InterPro" id="IPR006300">
    <property type="entry name" value="FlgB"/>
</dbReference>
<sequence length="113" mass="12983">MSVDSLKTMMGIVFQNLQAVQSNLANVDTPGYKRQEVDFQTVFMELQNHGELLQPSSNYVKIDNTTSWRLDGNNVDPDKEITTLIETALWYQGITEMLSRHFSTARQVLQMLR</sequence>
<dbReference type="GO" id="GO:0071978">
    <property type="term" value="P:bacterial-type flagellum-dependent swarming motility"/>
    <property type="evidence" value="ECO:0007669"/>
    <property type="project" value="TreeGrafter"/>
</dbReference>
<dbReference type="STRING" id="309798.COPRO5265_0313"/>
<dbReference type="AlphaFoldDB" id="B5Y7D3"/>
<comment type="subunit">
    <text evidence="6">The basal body constitutes a major portion of the flagellar organelle and consists of a number of rings mounted on a central rod.</text>
</comment>
<keyword evidence="7" id="KW-0282">Flagellum</keyword>
<comment type="function">
    <text evidence="5 6">Structural component of flagellum, the bacterial motility apparatus. Part of the rod structure of flagellar basal body.</text>
</comment>
<organism evidence="7 8">
    <name type="scientific">Coprothermobacter proteolyticus (strain ATCC 35245 / DSM 5265 / OCM 4 / BT)</name>
    <dbReference type="NCBI Taxonomy" id="309798"/>
    <lineage>
        <taxon>Bacteria</taxon>
        <taxon>Pseudomonadati</taxon>
        <taxon>Coprothermobacterota</taxon>
        <taxon>Coprothermobacteria</taxon>
        <taxon>Coprothermobacterales</taxon>
        <taxon>Coprothermobacteraceae</taxon>
        <taxon>Coprothermobacter</taxon>
    </lineage>
</organism>
<dbReference type="Proteomes" id="UP000001732">
    <property type="component" value="Chromosome"/>
</dbReference>
<dbReference type="RefSeq" id="WP_012543704.1">
    <property type="nucleotide sequence ID" value="NC_011295.1"/>
</dbReference>
<evidence type="ECO:0000313" key="7">
    <source>
        <dbReference type="EMBL" id="ACI17052.1"/>
    </source>
</evidence>
<gene>
    <name evidence="7" type="ordered locus">COPRO5265_0313</name>
</gene>
<keyword evidence="4 6" id="KW-0975">Bacterial flagellum</keyword>
<evidence type="ECO:0000256" key="5">
    <source>
        <dbReference type="ARBA" id="ARBA00024934"/>
    </source>
</evidence>
<evidence type="ECO:0000256" key="1">
    <source>
        <dbReference type="ARBA" id="ARBA00004117"/>
    </source>
</evidence>
<evidence type="ECO:0000256" key="3">
    <source>
        <dbReference type="ARBA" id="ARBA00014376"/>
    </source>
</evidence>
<reference evidence="8" key="1">
    <citation type="submission" date="2008-08" db="EMBL/GenBank/DDBJ databases">
        <title>The complete genome sequence of Coprothermobacter proteolyticus strain ATCC 5245 / DSM 5265 / BT.</title>
        <authorList>
            <person name="Dodson R.J."/>
            <person name="Durkin A.S."/>
            <person name="Wu M."/>
            <person name="Eisen J."/>
            <person name="Sutton G."/>
        </authorList>
    </citation>
    <scope>NUCLEOTIDE SEQUENCE [LARGE SCALE GENOMIC DNA]</scope>
    <source>
        <strain evidence="8">ATCC 35245 / DSM 5265 / OCM 4 / BT</strain>
    </source>
</reference>
<dbReference type="PIRSF" id="PIRSF002889">
    <property type="entry name" value="Rod_FlgB"/>
    <property type="match status" value="1"/>
</dbReference>
<dbReference type="OrthoDB" id="9788334at2"/>
<reference evidence="7 8" key="2">
    <citation type="journal article" date="2014" name="Genome Announc.">
        <title>Complete Genome Sequence of Coprothermobacter proteolyticus DSM 5265.</title>
        <authorList>
            <person name="Alexiev A."/>
            <person name="Coil D.A."/>
            <person name="Badger J.H."/>
            <person name="Enticknap J."/>
            <person name="Ward N."/>
            <person name="Robb F.T."/>
            <person name="Eisen J.A."/>
        </authorList>
    </citation>
    <scope>NUCLEOTIDE SEQUENCE [LARGE SCALE GENOMIC DNA]</scope>
    <source>
        <strain evidence="8">ATCC 35245 / DSM 5265 / OCM 4 / BT</strain>
    </source>
</reference>
<dbReference type="EMBL" id="CP001145">
    <property type="protein sequence ID" value="ACI17052.1"/>
    <property type="molecule type" value="Genomic_DNA"/>
</dbReference>
<dbReference type="eggNOG" id="COG1815">
    <property type="taxonomic scope" value="Bacteria"/>
</dbReference>
<accession>B5Y7D3</accession>
<keyword evidence="7" id="KW-0969">Cilium</keyword>